<dbReference type="Proteomes" id="UP000789901">
    <property type="component" value="Unassembled WGS sequence"/>
</dbReference>
<reference evidence="2 3" key="1">
    <citation type="submission" date="2021-06" db="EMBL/GenBank/DDBJ databases">
        <authorList>
            <person name="Kallberg Y."/>
            <person name="Tangrot J."/>
            <person name="Rosling A."/>
        </authorList>
    </citation>
    <scope>NUCLEOTIDE SEQUENCE [LARGE SCALE GENOMIC DNA]</scope>
    <source>
        <strain evidence="2 3">120-4 pot B 10/14</strain>
    </source>
</reference>
<evidence type="ECO:0000259" key="1">
    <source>
        <dbReference type="PROSITE" id="PS50011"/>
    </source>
</evidence>
<protein>
    <submittedName>
        <fullName evidence="2">37002_t:CDS:1</fullName>
    </submittedName>
</protein>
<dbReference type="InterPro" id="IPR011009">
    <property type="entry name" value="Kinase-like_dom_sf"/>
</dbReference>
<dbReference type="EMBL" id="CAJVQB010000851">
    <property type="protein sequence ID" value="CAG8510071.1"/>
    <property type="molecule type" value="Genomic_DNA"/>
</dbReference>
<dbReference type="InterPro" id="IPR000719">
    <property type="entry name" value="Prot_kinase_dom"/>
</dbReference>
<dbReference type="InterPro" id="IPR001245">
    <property type="entry name" value="Ser-Thr/Tyr_kinase_cat_dom"/>
</dbReference>
<dbReference type="Gene3D" id="1.10.510.10">
    <property type="entry name" value="Transferase(Phosphotransferase) domain 1"/>
    <property type="match status" value="1"/>
</dbReference>
<accession>A0ABM8W2T3</accession>
<keyword evidence="3" id="KW-1185">Reference proteome</keyword>
<evidence type="ECO:0000313" key="2">
    <source>
        <dbReference type="EMBL" id="CAG8510071.1"/>
    </source>
</evidence>
<dbReference type="PROSITE" id="PS50011">
    <property type="entry name" value="PROTEIN_KINASE_DOM"/>
    <property type="match status" value="1"/>
</dbReference>
<organism evidence="2 3">
    <name type="scientific">Gigaspora margarita</name>
    <dbReference type="NCBI Taxonomy" id="4874"/>
    <lineage>
        <taxon>Eukaryota</taxon>
        <taxon>Fungi</taxon>
        <taxon>Fungi incertae sedis</taxon>
        <taxon>Mucoromycota</taxon>
        <taxon>Glomeromycotina</taxon>
        <taxon>Glomeromycetes</taxon>
        <taxon>Diversisporales</taxon>
        <taxon>Gigasporaceae</taxon>
        <taxon>Gigaspora</taxon>
    </lineage>
</organism>
<dbReference type="PANTHER" id="PTHR44329">
    <property type="entry name" value="SERINE/THREONINE-PROTEIN KINASE TNNI3K-RELATED"/>
    <property type="match status" value="1"/>
</dbReference>
<comment type="caution">
    <text evidence="2">The sequence shown here is derived from an EMBL/GenBank/DDBJ whole genome shotgun (WGS) entry which is preliminary data.</text>
</comment>
<dbReference type="InterPro" id="IPR051681">
    <property type="entry name" value="Ser/Thr_Kinases-Pseudokinases"/>
</dbReference>
<feature type="domain" description="Protein kinase" evidence="1">
    <location>
        <begin position="44"/>
        <end position="278"/>
    </location>
</feature>
<dbReference type="SUPFAM" id="SSF56112">
    <property type="entry name" value="Protein kinase-like (PK-like)"/>
    <property type="match status" value="1"/>
</dbReference>
<evidence type="ECO:0000313" key="3">
    <source>
        <dbReference type="Proteomes" id="UP000789901"/>
    </source>
</evidence>
<proteinExistence type="predicted"/>
<gene>
    <name evidence="2" type="ORF">GMARGA_LOCUS2637</name>
</gene>
<dbReference type="CDD" id="cd00180">
    <property type="entry name" value="PKc"/>
    <property type="match status" value="1"/>
</dbReference>
<sequence length="278" mass="32756">MQTKVASSHDRISPTGSKYEESRNDWIIWMSKEKLINSIDFMEFVNIKQVAFGGSGVIQKALWKTKTEQKYVILKQVLHDSSKMEKLEQDELVKEVKALHHISKMKTNAETGDTDHKYIVEFFAFPEFYLVLEYADRGDLRNYLCRNNLEWKCKVDISRHIAHGLRFLHKNEILHRDLHTGNVVIKSDNNTQFEDIVSGEVWKEMNEPKTELNEHGRYKNLLDNASTEYEFKNVKDAFDRFSTEHPAPIYHSIQILLSIGNWIFYLRIFENRNSNKPE</sequence>
<name>A0ABM8W2T3_GIGMA</name>
<dbReference type="Pfam" id="PF07714">
    <property type="entry name" value="PK_Tyr_Ser-Thr"/>
    <property type="match status" value="1"/>
</dbReference>